<dbReference type="Gene3D" id="1.50.10.20">
    <property type="match status" value="1"/>
</dbReference>
<sequence length="318" mass="33867">MLRCICAGDSKATFRPLALTPRRLGHLSITVRVLALPGSPVCSEGTETGADAGISIEDTIRRHILVVPSGQEIATTVGGLLYNLNRLLPLPEGSAVQSVVTVSAGVNFLKYLSSTANITEQEVKSLLKSALWHIHIGYASLLAFSHQDGSFSSLGQHSTPYGSTWFTALVFGVLSEADEIINELKSRGLHVVSLDPLSTLSEAFDFLLTVQRADGCFIEHDIASRSRLPVSSVSDNRTAELALTSYVLSALSDIVDIQRIGNASAYEASVRSAVMCLLTTVNALDPSRLPTSVLALLSFTLSRAPTGVSATDQDRVQG</sequence>
<dbReference type="PANTHER" id="PTHR11412:SF171">
    <property type="entry name" value="PREGNANCY ZONE PROTEIN-LIKE PROTEIN"/>
    <property type="match status" value="1"/>
</dbReference>
<name>A0A3P7SDC9_DIBLA</name>
<feature type="non-terminal residue" evidence="2">
    <location>
        <position position="318"/>
    </location>
</feature>
<feature type="domain" description="Alpha-macroglobulin-like TED" evidence="1">
    <location>
        <begin position="81"/>
        <end position="301"/>
    </location>
</feature>
<dbReference type="InterPro" id="IPR011626">
    <property type="entry name" value="Alpha-macroglobulin_TED"/>
</dbReference>
<dbReference type="InterPro" id="IPR008930">
    <property type="entry name" value="Terpenoid_cyclase/PrenylTrfase"/>
</dbReference>
<dbReference type="EMBL" id="UYRU01123963">
    <property type="protein sequence ID" value="VDN49739.1"/>
    <property type="molecule type" value="Genomic_DNA"/>
</dbReference>
<dbReference type="InterPro" id="IPR050473">
    <property type="entry name" value="A2M/Complement_sys"/>
</dbReference>
<dbReference type="OrthoDB" id="9998011at2759"/>
<dbReference type="AlphaFoldDB" id="A0A3P7SDC9"/>
<organism evidence="2 3">
    <name type="scientific">Dibothriocephalus latus</name>
    <name type="common">Fish tapeworm</name>
    <name type="synonym">Diphyllobothrium latum</name>
    <dbReference type="NCBI Taxonomy" id="60516"/>
    <lineage>
        <taxon>Eukaryota</taxon>
        <taxon>Metazoa</taxon>
        <taxon>Spiralia</taxon>
        <taxon>Lophotrochozoa</taxon>
        <taxon>Platyhelminthes</taxon>
        <taxon>Cestoda</taxon>
        <taxon>Eucestoda</taxon>
        <taxon>Diphyllobothriidea</taxon>
        <taxon>Diphyllobothriidae</taxon>
        <taxon>Dibothriocephalus</taxon>
    </lineage>
</organism>
<reference evidence="2 3" key="1">
    <citation type="submission" date="2018-11" db="EMBL/GenBank/DDBJ databases">
        <authorList>
            <consortium name="Pathogen Informatics"/>
        </authorList>
    </citation>
    <scope>NUCLEOTIDE SEQUENCE [LARGE SCALE GENOMIC DNA]</scope>
</reference>
<dbReference type="Proteomes" id="UP000281553">
    <property type="component" value="Unassembled WGS sequence"/>
</dbReference>
<dbReference type="GO" id="GO:0005615">
    <property type="term" value="C:extracellular space"/>
    <property type="evidence" value="ECO:0007669"/>
    <property type="project" value="InterPro"/>
</dbReference>
<dbReference type="SUPFAM" id="SSF48239">
    <property type="entry name" value="Terpenoid cyclases/Protein prenyltransferases"/>
    <property type="match status" value="1"/>
</dbReference>
<accession>A0A3P7SDC9</accession>
<dbReference type="PANTHER" id="PTHR11412">
    <property type="entry name" value="MACROGLOBULIN / COMPLEMENT"/>
    <property type="match status" value="1"/>
</dbReference>
<evidence type="ECO:0000313" key="3">
    <source>
        <dbReference type="Proteomes" id="UP000281553"/>
    </source>
</evidence>
<gene>
    <name evidence="2" type="ORF">DILT_LOCUS19873</name>
</gene>
<dbReference type="Pfam" id="PF07678">
    <property type="entry name" value="TED_complement"/>
    <property type="match status" value="1"/>
</dbReference>
<evidence type="ECO:0000313" key="2">
    <source>
        <dbReference type="EMBL" id="VDN49739.1"/>
    </source>
</evidence>
<proteinExistence type="predicted"/>
<protein>
    <recommendedName>
        <fullName evidence="1">Alpha-macroglobulin-like TED domain-containing protein</fullName>
    </recommendedName>
</protein>
<keyword evidence="3" id="KW-1185">Reference proteome</keyword>
<evidence type="ECO:0000259" key="1">
    <source>
        <dbReference type="Pfam" id="PF07678"/>
    </source>
</evidence>